<dbReference type="Gene3D" id="1.25.40.10">
    <property type="entry name" value="Tetratricopeptide repeat domain"/>
    <property type="match status" value="1"/>
</dbReference>
<dbReference type="SUPFAM" id="SSF47986">
    <property type="entry name" value="DEATH domain"/>
    <property type="match status" value="1"/>
</dbReference>
<reference evidence="4 5" key="1">
    <citation type="submission" date="2025-05" db="UniProtKB">
        <authorList>
            <consortium name="RefSeq"/>
        </authorList>
    </citation>
    <scope>IDENTIFICATION</scope>
</reference>
<dbReference type="RefSeq" id="XP_065674662.1">
    <property type="nucleotide sequence ID" value="XM_065818590.1"/>
</dbReference>
<sequence>MFRDFRNNPLFLNEISKIIGEDWKILGRRLSISETDLEIIDYKNEKVRIKAYDMFTKFLNKRITFENIRNALLSEKKDDLVKEIESFTKNRKSVKDNSRGNLERDNAISIQPKIRRVSDLHFAIENLLKTALDMILSFDANDKIIDMGVKIINSVIDLVICQPNYEKDEDFMKMLRSSYEIIGDTYTFNFNSKFQGNSYSNKTPEKYKIAIDAYEKCLKCTHSLCNQFGYSFENILKILVQKLDKPTNYGYDVTMRDTLKYEQYFNQYVPLNFYVKGKNCLLDKDFEYAIYCFESAKEETSCIDTQISSYILVAMILHYYCEKTKQNYDKSVEYYNKAIEIYKATNDENLCASEFTDCLFHLYALLSNPSNYQFDSLWADEKKSIKINNKKEDYMKNKSYLLYIQAKIYACKRFSWMNDRKENLDHTKVLEYCRKALQATDISLVIETKIHYLMAYTYSSLKPEKDLNCYQNAIDCCQKALETHLKHSNKGYTERIFTESITLACSPKDKGFQNITKDDAKPLTDLLEKVCKLNDSKVNSFKKMWDSYNSLNIQDTNIDDSFLLERQNKLYKDMINDKSIANNKEYKDSIENEKRIFNITKKRLADIEKNSYLYCYYFGFQKTFSNTYHSATLMKKRLVYLKTNSINSKLDSLTFCIASSIPEVAANSLSEDLNLSSSEAEIINAANNVTKLALNQTQFDNIVMDIIVGIVFENKNLILEKKSQSQKAMVWYNEVIKLCKNINDKFDGKVYGKEYPEDMHKLGHRDAVRIISKLISNRFTYGEKNGFSLQSNDFKQCLKDEVQNKVLKLKNVVIESNAPSTSTNTVQLNNSDESENSKCCFCCCC</sequence>
<dbReference type="SUPFAM" id="SSF48452">
    <property type="entry name" value="TPR-like"/>
    <property type="match status" value="1"/>
</dbReference>
<feature type="domain" description="Death" evidence="2">
    <location>
        <begin position="15"/>
        <end position="88"/>
    </location>
</feature>
<keyword evidence="3" id="KW-1185">Reference proteome</keyword>
<dbReference type="Proteomes" id="UP001652625">
    <property type="component" value="Chromosome 14"/>
</dbReference>
<dbReference type="RefSeq" id="XP_065674661.1">
    <property type="nucleotide sequence ID" value="XM_065818589.1"/>
</dbReference>
<evidence type="ECO:0000256" key="1">
    <source>
        <dbReference type="SAM" id="Coils"/>
    </source>
</evidence>
<evidence type="ECO:0000259" key="2">
    <source>
        <dbReference type="PROSITE" id="PS50017"/>
    </source>
</evidence>
<dbReference type="InterPro" id="IPR011990">
    <property type="entry name" value="TPR-like_helical_dom_sf"/>
</dbReference>
<feature type="coiled-coil region" evidence="1">
    <location>
        <begin position="70"/>
        <end position="97"/>
    </location>
</feature>
<dbReference type="Pfam" id="PF00531">
    <property type="entry name" value="Death"/>
    <property type="match status" value="1"/>
</dbReference>
<evidence type="ECO:0000313" key="4">
    <source>
        <dbReference type="RefSeq" id="XP_065674661.1"/>
    </source>
</evidence>
<dbReference type="InterPro" id="IPR011029">
    <property type="entry name" value="DEATH-like_dom_sf"/>
</dbReference>
<organism evidence="3 5">
    <name type="scientific">Hydra vulgaris</name>
    <name type="common">Hydra</name>
    <name type="synonym">Hydra attenuata</name>
    <dbReference type="NCBI Taxonomy" id="6087"/>
    <lineage>
        <taxon>Eukaryota</taxon>
        <taxon>Metazoa</taxon>
        <taxon>Cnidaria</taxon>
        <taxon>Hydrozoa</taxon>
        <taxon>Hydroidolina</taxon>
        <taxon>Anthoathecata</taxon>
        <taxon>Aplanulata</taxon>
        <taxon>Hydridae</taxon>
        <taxon>Hydra</taxon>
    </lineage>
</organism>
<name>A0ABM4DJI1_HYDVU</name>
<evidence type="ECO:0000313" key="5">
    <source>
        <dbReference type="RefSeq" id="XP_065674662.1"/>
    </source>
</evidence>
<protein>
    <submittedName>
        <fullName evidence="4 5">Uncharacterized protein LOC105844859 isoform X2</fullName>
    </submittedName>
</protein>
<evidence type="ECO:0000313" key="3">
    <source>
        <dbReference type="Proteomes" id="UP001652625"/>
    </source>
</evidence>
<keyword evidence="1" id="KW-0175">Coiled coil</keyword>
<accession>A0ABM4DJI1</accession>
<proteinExistence type="predicted"/>
<dbReference type="CDD" id="cd01670">
    <property type="entry name" value="Death"/>
    <property type="match status" value="1"/>
</dbReference>
<dbReference type="InterPro" id="IPR000488">
    <property type="entry name" value="Death_dom"/>
</dbReference>
<dbReference type="Gene3D" id="1.10.533.10">
    <property type="entry name" value="Death Domain, Fas"/>
    <property type="match status" value="1"/>
</dbReference>
<gene>
    <name evidence="4 5" type="primary">LOC105844859</name>
</gene>
<dbReference type="GeneID" id="105844859"/>
<dbReference type="PROSITE" id="PS50017">
    <property type="entry name" value="DEATH_DOMAIN"/>
    <property type="match status" value="1"/>
</dbReference>